<feature type="region of interest" description="Disordered" evidence="7">
    <location>
        <begin position="146"/>
        <end position="208"/>
    </location>
</feature>
<dbReference type="AlphaFoldDB" id="A0A1L9TV43"/>
<proteinExistence type="inferred from homology"/>
<dbReference type="InterPro" id="IPR005024">
    <property type="entry name" value="Snf7_fam"/>
</dbReference>
<sequence length="208" mass="23561">MGNTNSSHKISSQDRAILDMKNQRDRLHQYQKRITVLTDRETAIAKECLARDDRKRALLALRRKKYQESLLAKTDAQLEQLEQLTSQVEFALVQKDVLFGLQQGTQVLQTINKEMGGIDGVEKLMGETEDARAYQEEISQMLVGHLSNQDEEEVEDELEALHREVEGPASLPNAPTTSPKKDVAEEEPTRQEVRTGQRARERPAIPAS</sequence>
<dbReference type="RefSeq" id="XP_040707098.1">
    <property type="nucleotide sequence ID" value="XM_040841226.1"/>
</dbReference>
<gene>
    <name evidence="8" type="ORF">ASPSYDRAFT_142242</name>
</gene>
<evidence type="ECO:0008006" key="10">
    <source>
        <dbReference type="Google" id="ProtNLM"/>
    </source>
</evidence>
<dbReference type="PANTHER" id="PTHR22761:SF5">
    <property type="entry name" value="CHARGED MULTIVESICULAR BODY PROTEIN 6"/>
    <property type="match status" value="1"/>
</dbReference>
<feature type="compositionally biased region" description="Basic and acidic residues" evidence="7">
    <location>
        <begin position="179"/>
        <end position="208"/>
    </location>
</feature>
<reference evidence="9" key="1">
    <citation type="journal article" date="2017" name="Genome Biol.">
        <title>Comparative genomics reveals high biological diversity and specific adaptations in the industrially and medically important fungal genus Aspergillus.</title>
        <authorList>
            <person name="de Vries R.P."/>
            <person name="Riley R."/>
            <person name="Wiebenga A."/>
            <person name="Aguilar-Osorio G."/>
            <person name="Amillis S."/>
            <person name="Uchima C.A."/>
            <person name="Anderluh G."/>
            <person name="Asadollahi M."/>
            <person name="Askin M."/>
            <person name="Barry K."/>
            <person name="Battaglia E."/>
            <person name="Bayram O."/>
            <person name="Benocci T."/>
            <person name="Braus-Stromeyer S.A."/>
            <person name="Caldana C."/>
            <person name="Canovas D."/>
            <person name="Cerqueira G.C."/>
            <person name="Chen F."/>
            <person name="Chen W."/>
            <person name="Choi C."/>
            <person name="Clum A."/>
            <person name="Dos Santos R.A."/>
            <person name="Damasio A.R."/>
            <person name="Diallinas G."/>
            <person name="Emri T."/>
            <person name="Fekete E."/>
            <person name="Flipphi M."/>
            <person name="Freyberg S."/>
            <person name="Gallo A."/>
            <person name="Gournas C."/>
            <person name="Habgood R."/>
            <person name="Hainaut M."/>
            <person name="Harispe M.L."/>
            <person name="Henrissat B."/>
            <person name="Hilden K.S."/>
            <person name="Hope R."/>
            <person name="Hossain A."/>
            <person name="Karabika E."/>
            <person name="Karaffa L."/>
            <person name="Karanyi Z."/>
            <person name="Krasevec N."/>
            <person name="Kuo A."/>
            <person name="Kusch H."/>
            <person name="LaButti K."/>
            <person name="Lagendijk E.L."/>
            <person name="Lapidus A."/>
            <person name="Levasseur A."/>
            <person name="Lindquist E."/>
            <person name="Lipzen A."/>
            <person name="Logrieco A.F."/>
            <person name="MacCabe A."/>
            <person name="Maekelae M.R."/>
            <person name="Malavazi I."/>
            <person name="Melin P."/>
            <person name="Meyer V."/>
            <person name="Mielnichuk N."/>
            <person name="Miskei M."/>
            <person name="Molnar A.P."/>
            <person name="Mule G."/>
            <person name="Ngan C.Y."/>
            <person name="Orejas M."/>
            <person name="Orosz E."/>
            <person name="Ouedraogo J.P."/>
            <person name="Overkamp K.M."/>
            <person name="Park H.-S."/>
            <person name="Perrone G."/>
            <person name="Piumi F."/>
            <person name="Punt P.J."/>
            <person name="Ram A.F."/>
            <person name="Ramon A."/>
            <person name="Rauscher S."/>
            <person name="Record E."/>
            <person name="Riano-Pachon D.M."/>
            <person name="Robert V."/>
            <person name="Roehrig J."/>
            <person name="Ruller R."/>
            <person name="Salamov A."/>
            <person name="Salih N.S."/>
            <person name="Samson R.A."/>
            <person name="Sandor E."/>
            <person name="Sanguinetti M."/>
            <person name="Schuetze T."/>
            <person name="Sepcic K."/>
            <person name="Shelest E."/>
            <person name="Sherlock G."/>
            <person name="Sophianopoulou V."/>
            <person name="Squina F.M."/>
            <person name="Sun H."/>
            <person name="Susca A."/>
            <person name="Todd R.B."/>
            <person name="Tsang A."/>
            <person name="Unkles S.E."/>
            <person name="van de Wiele N."/>
            <person name="van Rossen-Uffink D."/>
            <person name="Oliveira J.V."/>
            <person name="Vesth T.C."/>
            <person name="Visser J."/>
            <person name="Yu J.-H."/>
            <person name="Zhou M."/>
            <person name="Andersen M.R."/>
            <person name="Archer D.B."/>
            <person name="Baker S.E."/>
            <person name="Benoit I."/>
            <person name="Brakhage A.A."/>
            <person name="Braus G.H."/>
            <person name="Fischer R."/>
            <person name="Frisvad J.C."/>
            <person name="Goldman G.H."/>
            <person name="Houbraken J."/>
            <person name="Oakley B."/>
            <person name="Pocsi I."/>
            <person name="Scazzocchio C."/>
            <person name="Seiboth B."/>
            <person name="vanKuyk P.A."/>
            <person name="Wortman J."/>
            <person name="Dyer P.S."/>
            <person name="Grigoriev I.V."/>
        </authorList>
    </citation>
    <scope>NUCLEOTIDE SEQUENCE [LARGE SCALE GENOMIC DNA]</scope>
    <source>
        <strain evidence="9">CBS 593.65</strain>
    </source>
</reference>
<dbReference type="OrthoDB" id="441172at2759"/>
<protein>
    <recommendedName>
        <fullName evidence="10">SNF7 family protein</fullName>
    </recommendedName>
</protein>
<dbReference type="GO" id="GO:0000815">
    <property type="term" value="C:ESCRT III complex"/>
    <property type="evidence" value="ECO:0007669"/>
    <property type="project" value="TreeGrafter"/>
</dbReference>
<dbReference type="VEuPathDB" id="FungiDB:ASPSYDRAFT_142242"/>
<dbReference type="EMBL" id="KV878582">
    <property type="protein sequence ID" value="OJJ63292.1"/>
    <property type="molecule type" value="Genomic_DNA"/>
</dbReference>
<dbReference type="GeneID" id="63757299"/>
<keyword evidence="5" id="KW-0653">Protein transport</keyword>
<keyword evidence="4" id="KW-0967">Endosome</keyword>
<dbReference type="GO" id="GO:0015031">
    <property type="term" value="P:protein transport"/>
    <property type="evidence" value="ECO:0007669"/>
    <property type="project" value="UniProtKB-KW"/>
</dbReference>
<evidence type="ECO:0000313" key="8">
    <source>
        <dbReference type="EMBL" id="OJJ63292.1"/>
    </source>
</evidence>
<feature type="compositionally biased region" description="Acidic residues" evidence="7">
    <location>
        <begin position="149"/>
        <end position="158"/>
    </location>
</feature>
<dbReference type="Pfam" id="PF03357">
    <property type="entry name" value="Snf7"/>
    <property type="match status" value="1"/>
</dbReference>
<accession>A0A1L9TV43</accession>
<evidence type="ECO:0000256" key="7">
    <source>
        <dbReference type="SAM" id="MobiDB-lite"/>
    </source>
</evidence>
<dbReference type="STRING" id="1036612.A0A1L9TV43"/>
<evidence type="ECO:0000256" key="3">
    <source>
        <dbReference type="ARBA" id="ARBA00022448"/>
    </source>
</evidence>
<comment type="subcellular location">
    <subcellularLocation>
        <location evidence="1">Endosome membrane</location>
    </subcellularLocation>
</comment>
<keyword evidence="9" id="KW-1185">Reference proteome</keyword>
<dbReference type="Proteomes" id="UP000184356">
    <property type="component" value="Unassembled WGS sequence"/>
</dbReference>
<evidence type="ECO:0000256" key="2">
    <source>
        <dbReference type="ARBA" id="ARBA00006190"/>
    </source>
</evidence>
<comment type="similarity">
    <text evidence="2">Belongs to the SNF7 family.</text>
</comment>
<evidence type="ECO:0000256" key="5">
    <source>
        <dbReference type="ARBA" id="ARBA00022927"/>
    </source>
</evidence>
<dbReference type="Gene3D" id="1.10.287.1060">
    <property type="entry name" value="ESAT-6-like"/>
    <property type="match status" value="1"/>
</dbReference>
<dbReference type="PANTHER" id="PTHR22761">
    <property type="entry name" value="CHARGED MULTIVESICULAR BODY PROTEIN"/>
    <property type="match status" value="1"/>
</dbReference>
<evidence type="ECO:0000313" key="9">
    <source>
        <dbReference type="Proteomes" id="UP000184356"/>
    </source>
</evidence>
<name>A0A1L9TV43_9EURO</name>
<keyword evidence="3" id="KW-0813">Transport</keyword>
<dbReference type="GO" id="GO:0006900">
    <property type="term" value="P:vesicle budding from membrane"/>
    <property type="evidence" value="ECO:0007669"/>
    <property type="project" value="TreeGrafter"/>
</dbReference>
<dbReference type="GO" id="GO:0005771">
    <property type="term" value="C:multivesicular body"/>
    <property type="evidence" value="ECO:0007669"/>
    <property type="project" value="TreeGrafter"/>
</dbReference>
<dbReference type="GO" id="GO:0032511">
    <property type="term" value="P:late endosome to vacuole transport via multivesicular body sorting pathway"/>
    <property type="evidence" value="ECO:0007669"/>
    <property type="project" value="TreeGrafter"/>
</dbReference>
<evidence type="ECO:0000256" key="1">
    <source>
        <dbReference type="ARBA" id="ARBA00004608"/>
    </source>
</evidence>
<keyword evidence="6" id="KW-0472">Membrane</keyword>
<organism evidence="8 9">
    <name type="scientific">Aspergillus sydowii CBS 593.65</name>
    <dbReference type="NCBI Taxonomy" id="1036612"/>
    <lineage>
        <taxon>Eukaryota</taxon>
        <taxon>Fungi</taxon>
        <taxon>Dikarya</taxon>
        <taxon>Ascomycota</taxon>
        <taxon>Pezizomycotina</taxon>
        <taxon>Eurotiomycetes</taxon>
        <taxon>Eurotiomycetidae</taxon>
        <taxon>Eurotiales</taxon>
        <taxon>Aspergillaceae</taxon>
        <taxon>Aspergillus</taxon>
        <taxon>Aspergillus subgen. Nidulantes</taxon>
    </lineage>
</organism>
<evidence type="ECO:0000256" key="6">
    <source>
        <dbReference type="ARBA" id="ARBA00023136"/>
    </source>
</evidence>
<evidence type="ECO:0000256" key="4">
    <source>
        <dbReference type="ARBA" id="ARBA00022753"/>
    </source>
</evidence>